<reference evidence="2" key="1">
    <citation type="journal article" date="2022" name="Int. J. Mol. Sci.">
        <title>Draft Genome of Tanacetum Coccineum: Genomic Comparison of Closely Related Tanacetum-Family Plants.</title>
        <authorList>
            <person name="Yamashiro T."/>
            <person name="Shiraishi A."/>
            <person name="Nakayama K."/>
            <person name="Satake H."/>
        </authorList>
    </citation>
    <scope>NUCLEOTIDE SEQUENCE</scope>
</reference>
<proteinExistence type="predicted"/>
<dbReference type="Proteomes" id="UP001151760">
    <property type="component" value="Unassembled WGS sequence"/>
</dbReference>
<accession>A0ABQ4ZU62</accession>
<evidence type="ECO:0000313" key="2">
    <source>
        <dbReference type="EMBL" id="GJS93819.1"/>
    </source>
</evidence>
<keyword evidence="1" id="KW-0812">Transmembrane</keyword>
<keyword evidence="1" id="KW-1133">Transmembrane helix</keyword>
<gene>
    <name evidence="2" type="ORF">Tco_0800787</name>
</gene>
<sequence>MGADGVERGWGLLALGVSMYWLLLLLLYLCAQALTKDRNMVRTSCDAEEEISKQPNSTTTGTQLHPTGEIHRKYEPDETLSRIVYYDDSTVMKRKDRWTEKDLDSIQLELPLLTSIPSIMVKDQDPRSFSLLVLLINYVLTKPLADLEELEKTWMPTMMMEWVISTLEDRFVEKHVSRQDGLME</sequence>
<keyword evidence="3" id="KW-1185">Reference proteome</keyword>
<evidence type="ECO:0000313" key="3">
    <source>
        <dbReference type="Proteomes" id="UP001151760"/>
    </source>
</evidence>
<keyword evidence="1" id="KW-0472">Membrane</keyword>
<protein>
    <submittedName>
        <fullName evidence="2">Uncharacterized protein</fullName>
    </submittedName>
</protein>
<feature type="transmembrane region" description="Helical" evidence="1">
    <location>
        <begin position="12"/>
        <end position="31"/>
    </location>
</feature>
<name>A0ABQ4ZU62_9ASTR</name>
<dbReference type="EMBL" id="BQNB010011685">
    <property type="protein sequence ID" value="GJS93819.1"/>
    <property type="molecule type" value="Genomic_DNA"/>
</dbReference>
<reference evidence="2" key="2">
    <citation type="submission" date="2022-01" db="EMBL/GenBank/DDBJ databases">
        <authorList>
            <person name="Yamashiro T."/>
            <person name="Shiraishi A."/>
            <person name="Satake H."/>
            <person name="Nakayama K."/>
        </authorList>
    </citation>
    <scope>NUCLEOTIDE SEQUENCE</scope>
</reference>
<evidence type="ECO:0000256" key="1">
    <source>
        <dbReference type="SAM" id="Phobius"/>
    </source>
</evidence>
<organism evidence="2 3">
    <name type="scientific">Tanacetum coccineum</name>
    <dbReference type="NCBI Taxonomy" id="301880"/>
    <lineage>
        <taxon>Eukaryota</taxon>
        <taxon>Viridiplantae</taxon>
        <taxon>Streptophyta</taxon>
        <taxon>Embryophyta</taxon>
        <taxon>Tracheophyta</taxon>
        <taxon>Spermatophyta</taxon>
        <taxon>Magnoliopsida</taxon>
        <taxon>eudicotyledons</taxon>
        <taxon>Gunneridae</taxon>
        <taxon>Pentapetalae</taxon>
        <taxon>asterids</taxon>
        <taxon>campanulids</taxon>
        <taxon>Asterales</taxon>
        <taxon>Asteraceae</taxon>
        <taxon>Asteroideae</taxon>
        <taxon>Anthemideae</taxon>
        <taxon>Anthemidinae</taxon>
        <taxon>Tanacetum</taxon>
    </lineage>
</organism>
<comment type="caution">
    <text evidence="2">The sequence shown here is derived from an EMBL/GenBank/DDBJ whole genome shotgun (WGS) entry which is preliminary data.</text>
</comment>